<protein>
    <submittedName>
        <fullName evidence="3">Glycosyltransferase family 4 protein</fullName>
    </submittedName>
</protein>
<comment type="caution">
    <text evidence="3">The sequence shown here is derived from an EMBL/GenBank/DDBJ whole genome shotgun (WGS) entry which is preliminary data.</text>
</comment>
<gene>
    <name evidence="3" type="ORF">KME25_03145</name>
</gene>
<evidence type="ECO:0000259" key="1">
    <source>
        <dbReference type="Pfam" id="PF00534"/>
    </source>
</evidence>
<dbReference type="SUPFAM" id="SSF53756">
    <property type="entry name" value="UDP-Glycosyltransferase/glycogen phosphorylase"/>
    <property type="match status" value="1"/>
</dbReference>
<dbReference type="Proteomes" id="UP000753908">
    <property type="component" value="Unassembled WGS sequence"/>
</dbReference>
<proteinExistence type="predicted"/>
<organism evidence="3 4">
    <name type="scientific">Symplocastrum torsivum CPER-KK1</name>
    <dbReference type="NCBI Taxonomy" id="450513"/>
    <lineage>
        <taxon>Bacteria</taxon>
        <taxon>Bacillati</taxon>
        <taxon>Cyanobacteriota</taxon>
        <taxon>Cyanophyceae</taxon>
        <taxon>Oscillatoriophycideae</taxon>
        <taxon>Oscillatoriales</taxon>
        <taxon>Microcoleaceae</taxon>
        <taxon>Symplocastrum</taxon>
    </lineage>
</organism>
<dbReference type="InterPro" id="IPR028098">
    <property type="entry name" value="Glyco_trans_4-like_N"/>
</dbReference>
<accession>A0A951U867</accession>
<dbReference type="InterPro" id="IPR001296">
    <property type="entry name" value="Glyco_trans_1"/>
</dbReference>
<dbReference type="AlphaFoldDB" id="A0A951U867"/>
<dbReference type="Gene3D" id="3.40.50.2000">
    <property type="entry name" value="Glycogen Phosphorylase B"/>
    <property type="match status" value="2"/>
</dbReference>
<dbReference type="CDD" id="cd03820">
    <property type="entry name" value="GT4_AmsD-like"/>
    <property type="match status" value="1"/>
</dbReference>
<name>A0A951U867_9CYAN</name>
<evidence type="ECO:0000313" key="4">
    <source>
        <dbReference type="Proteomes" id="UP000753908"/>
    </source>
</evidence>
<evidence type="ECO:0000313" key="3">
    <source>
        <dbReference type="EMBL" id="MBW4543435.1"/>
    </source>
</evidence>
<feature type="domain" description="Glycosyltransferase subfamily 4-like N-terminal" evidence="2">
    <location>
        <begin position="13"/>
        <end position="158"/>
    </location>
</feature>
<dbReference type="Pfam" id="PF13579">
    <property type="entry name" value="Glyco_trans_4_4"/>
    <property type="match status" value="1"/>
</dbReference>
<evidence type="ECO:0000259" key="2">
    <source>
        <dbReference type="Pfam" id="PF13579"/>
    </source>
</evidence>
<dbReference type="PANTHER" id="PTHR12526:SF630">
    <property type="entry name" value="GLYCOSYLTRANSFERASE"/>
    <property type="match status" value="1"/>
</dbReference>
<dbReference type="PANTHER" id="PTHR12526">
    <property type="entry name" value="GLYCOSYLTRANSFERASE"/>
    <property type="match status" value="1"/>
</dbReference>
<reference evidence="3" key="1">
    <citation type="submission" date="2021-05" db="EMBL/GenBank/DDBJ databases">
        <authorList>
            <person name="Pietrasiak N."/>
            <person name="Ward R."/>
            <person name="Stajich J.E."/>
            <person name="Kurbessoian T."/>
        </authorList>
    </citation>
    <scope>NUCLEOTIDE SEQUENCE</scope>
    <source>
        <strain evidence="3">CPER-KK1</strain>
    </source>
</reference>
<sequence length="374" mass="42043">MRLTLVIFSLSPGGAERVMSIMANYWVVKGWNITLLTFDDGNKPPFYELDSRVHHIPLRIAADSSNLLLGFWNNLRRVQILQSAIAQSKPDAVISFMEQVNMLTLLATRSLNLPTVVSERIDPTLYSVGRVWEKLRQWTYPLADQIVVQTKGAQTYFSPKLQSHTCIIPNQVLLPTREKTTSDKHLARRSIIAVGRLTQQKGFDLLLQAFASLTEFHSTWTLTIFGEGELRRELESLRDSLALSGLVHFPGVVKNLDKVLRQADIFVLSSRFEGFPNVLCEAMASGLPVISTDCPSGPREIIQDGVDGILVPNQDAKALALAMHRLMSDEAERKRLSACATDVVERFSLEKVMAMWEKLLAQVVEERLGYDEHI</sequence>
<feature type="domain" description="Glycosyl transferase family 1" evidence="1">
    <location>
        <begin position="188"/>
        <end position="338"/>
    </location>
</feature>
<dbReference type="Pfam" id="PF00534">
    <property type="entry name" value="Glycos_transf_1"/>
    <property type="match status" value="1"/>
</dbReference>
<dbReference type="EMBL" id="JAHHIF010000003">
    <property type="protein sequence ID" value="MBW4543435.1"/>
    <property type="molecule type" value="Genomic_DNA"/>
</dbReference>
<reference evidence="3" key="2">
    <citation type="journal article" date="2022" name="Microbiol. Resour. Announc.">
        <title>Metagenome Sequencing to Explore Phylogenomics of Terrestrial Cyanobacteria.</title>
        <authorList>
            <person name="Ward R.D."/>
            <person name="Stajich J.E."/>
            <person name="Johansen J.R."/>
            <person name="Huntemann M."/>
            <person name="Clum A."/>
            <person name="Foster B."/>
            <person name="Foster B."/>
            <person name="Roux S."/>
            <person name="Palaniappan K."/>
            <person name="Varghese N."/>
            <person name="Mukherjee S."/>
            <person name="Reddy T.B.K."/>
            <person name="Daum C."/>
            <person name="Copeland A."/>
            <person name="Chen I.A."/>
            <person name="Ivanova N.N."/>
            <person name="Kyrpides N.C."/>
            <person name="Shapiro N."/>
            <person name="Eloe-Fadrosh E.A."/>
            <person name="Pietrasiak N."/>
        </authorList>
    </citation>
    <scope>NUCLEOTIDE SEQUENCE</scope>
    <source>
        <strain evidence="3">CPER-KK1</strain>
    </source>
</reference>